<feature type="domain" description="4-oxalocrotonate tautomerase-like" evidence="5">
    <location>
        <begin position="2"/>
        <end position="60"/>
    </location>
</feature>
<comment type="similarity">
    <text evidence="1 4">Belongs to the 4-oxalocrotonate tautomerase family.</text>
</comment>
<dbReference type="RefSeq" id="WP_059106837.1">
    <property type="nucleotide sequence ID" value="NZ_AP024589.1"/>
</dbReference>
<dbReference type="InterPro" id="IPR018191">
    <property type="entry name" value="4-OT"/>
</dbReference>
<dbReference type="Proteomes" id="UP000242470">
    <property type="component" value="Unassembled WGS sequence"/>
</dbReference>
<keyword evidence="2 4" id="KW-0413">Isomerase</keyword>
<dbReference type="NCBIfam" id="NF002571">
    <property type="entry name" value="PRK02220.1"/>
    <property type="match status" value="1"/>
</dbReference>
<dbReference type="EC" id="5.3.2.-" evidence="4"/>
<evidence type="ECO:0000256" key="4">
    <source>
        <dbReference type="RuleBase" id="RU362032"/>
    </source>
</evidence>
<dbReference type="Pfam" id="PF01361">
    <property type="entry name" value="Tautomerase"/>
    <property type="match status" value="1"/>
</dbReference>
<reference evidence="7 8" key="1">
    <citation type="submission" date="2017-08" db="EMBL/GenBank/DDBJ databases">
        <title>Draft genome sequences of 64 type strains of genus Staph aureus.</title>
        <authorList>
            <person name="Cole K."/>
            <person name="Golubchik T."/>
            <person name="Russell J."/>
            <person name="Foster D."/>
            <person name="Llewelyn M."/>
            <person name="Wilson D."/>
            <person name="Crook D."/>
            <person name="Paul J."/>
        </authorList>
    </citation>
    <scope>NUCLEOTIDE SEQUENCE [LARGE SCALE GENOMIC DNA]</scope>
    <source>
        <strain evidence="7 8">NCTC 12101</strain>
    </source>
</reference>
<evidence type="ECO:0000256" key="2">
    <source>
        <dbReference type="ARBA" id="ARBA00023235"/>
    </source>
</evidence>
<dbReference type="InterPro" id="IPR004370">
    <property type="entry name" value="4-OT-like_dom"/>
</dbReference>
<dbReference type="AlphaFoldDB" id="A0AAP8TTL6"/>
<sequence>MPIVNVKLLEGRSDEQLKALVEEVTNAVEKTTNADRDAIQVIIEEMKKSHYAVGGVRKSEQS</sequence>
<accession>A0AAP8TTL6</accession>
<dbReference type="GeneID" id="64982315"/>
<protein>
    <recommendedName>
        <fullName evidence="4">Tautomerase</fullName>
        <ecNumber evidence="4">5.3.2.-</ecNumber>
    </recommendedName>
</protein>
<dbReference type="PANTHER" id="PTHR35530">
    <property type="entry name" value="TAUTOMERASE-RELATED"/>
    <property type="match status" value="1"/>
</dbReference>
<dbReference type="Gene3D" id="3.30.429.10">
    <property type="entry name" value="Macrophage Migration Inhibitory Factor"/>
    <property type="match status" value="1"/>
</dbReference>
<dbReference type="EMBL" id="JAUHQC010000006">
    <property type="protein sequence ID" value="MDN4532509.1"/>
    <property type="molecule type" value="Genomic_DNA"/>
</dbReference>
<name>A0AAP8TTL6_9STAP</name>
<feature type="active site" description="Proton acceptor; via imino nitrogen" evidence="3">
    <location>
        <position position="2"/>
    </location>
</feature>
<dbReference type="EMBL" id="PPQW01000014">
    <property type="protein sequence ID" value="PNZ68501.1"/>
    <property type="molecule type" value="Genomic_DNA"/>
</dbReference>
<evidence type="ECO:0000313" key="8">
    <source>
        <dbReference type="Proteomes" id="UP000242470"/>
    </source>
</evidence>
<evidence type="ECO:0000313" key="7">
    <source>
        <dbReference type="EMBL" id="PNZ68501.1"/>
    </source>
</evidence>
<evidence type="ECO:0000256" key="3">
    <source>
        <dbReference type="PIRSR" id="PIRSR618191-1"/>
    </source>
</evidence>
<dbReference type="Proteomes" id="UP001171687">
    <property type="component" value="Unassembled WGS sequence"/>
</dbReference>
<dbReference type="NCBIfam" id="TIGR00013">
    <property type="entry name" value="taut"/>
    <property type="match status" value="1"/>
</dbReference>
<gene>
    <name evidence="7" type="ORF">CD158_03240</name>
    <name evidence="6" type="ORF">QYH67_02755</name>
</gene>
<dbReference type="GO" id="GO:0016853">
    <property type="term" value="F:isomerase activity"/>
    <property type="evidence" value="ECO:0007669"/>
    <property type="project" value="UniProtKB-UniRule"/>
</dbReference>
<evidence type="ECO:0000256" key="1">
    <source>
        <dbReference type="ARBA" id="ARBA00006723"/>
    </source>
</evidence>
<proteinExistence type="inferred from homology"/>
<dbReference type="InterPro" id="IPR014347">
    <property type="entry name" value="Tautomerase/MIF_sf"/>
</dbReference>
<organism evidence="7 8">
    <name type="scientific">Staphylococcus auricularis</name>
    <dbReference type="NCBI Taxonomy" id="29379"/>
    <lineage>
        <taxon>Bacteria</taxon>
        <taxon>Bacillati</taxon>
        <taxon>Bacillota</taxon>
        <taxon>Bacilli</taxon>
        <taxon>Bacillales</taxon>
        <taxon>Staphylococcaceae</taxon>
        <taxon>Staphylococcus</taxon>
    </lineage>
</organism>
<evidence type="ECO:0000313" key="6">
    <source>
        <dbReference type="EMBL" id="MDN4532509.1"/>
    </source>
</evidence>
<comment type="caution">
    <text evidence="7">The sequence shown here is derived from an EMBL/GenBank/DDBJ whole genome shotgun (WGS) entry which is preliminary data.</text>
</comment>
<evidence type="ECO:0000259" key="5">
    <source>
        <dbReference type="Pfam" id="PF01361"/>
    </source>
</evidence>
<reference evidence="6" key="2">
    <citation type="submission" date="2023-07" db="EMBL/GenBank/DDBJ databases">
        <title>Evaluation of the beneficial properties of pineapple isolates.</title>
        <authorList>
            <person name="Adefiranye O."/>
        </authorList>
    </citation>
    <scope>NUCLEOTIDE SEQUENCE</scope>
    <source>
        <strain evidence="6">PAPLE_T1</strain>
    </source>
</reference>
<dbReference type="SUPFAM" id="SSF55331">
    <property type="entry name" value="Tautomerase/MIF"/>
    <property type="match status" value="1"/>
</dbReference>
<dbReference type="PANTHER" id="PTHR35530:SF1">
    <property type="entry name" value="2-HYDROXYMUCONATE TAUTOMERASE"/>
    <property type="match status" value="1"/>
</dbReference>